<evidence type="ECO:0000256" key="1">
    <source>
        <dbReference type="SAM" id="Phobius"/>
    </source>
</evidence>
<protein>
    <submittedName>
        <fullName evidence="2">Uncharacterized protein MANES_09G066300</fullName>
    </submittedName>
</protein>
<evidence type="ECO:0000313" key="2">
    <source>
        <dbReference type="EMBL" id="MBX04923.1"/>
    </source>
</evidence>
<dbReference type="AlphaFoldDB" id="A0A2P2KGT3"/>
<organism evidence="2">
    <name type="scientific">Rhizophora mucronata</name>
    <name type="common">Asiatic mangrove</name>
    <dbReference type="NCBI Taxonomy" id="61149"/>
    <lineage>
        <taxon>Eukaryota</taxon>
        <taxon>Viridiplantae</taxon>
        <taxon>Streptophyta</taxon>
        <taxon>Embryophyta</taxon>
        <taxon>Tracheophyta</taxon>
        <taxon>Spermatophyta</taxon>
        <taxon>Magnoliopsida</taxon>
        <taxon>eudicotyledons</taxon>
        <taxon>Gunneridae</taxon>
        <taxon>Pentapetalae</taxon>
        <taxon>rosids</taxon>
        <taxon>fabids</taxon>
        <taxon>Malpighiales</taxon>
        <taxon>Rhizophoraceae</taxon>
        <taxon>Rhizophora</taxon>
    </lineage>
</organism>
<keyword evidence="1" id="KW-0812">Transmembrane</keyword>
<keyword evidence="1" id="KW-0472">Membrane</keyword>
<accession>A0A2P2KGT3</accession>
<sequence length="277" mass="32429">MITRFYYKSQLNPPPRQPLFLRIYLWPPDDTITYNFFSRFSAQSCRPFSTVRSSHNRTSIGILIAEHLRRVHVMTVHHITVVVHRVRLIHRVSVGINRVSVGIHRVPVGIHRVRWLTIMRLHHVTLRVSRVEPVHWTRRWVAMVLHLAHLNLRSLLLFSAISFLLLRLRLTVLLLSLFLAVAAVLFFSFLLLLFFGRNHLHGPLELLLQIGYQILNVHCPRYRYQFLVFGNRHACNSLALGNYPFYFRNATLAVKPYFQNDSALPPQNNLITISHKS</sequence>
<reference evidence="2" key="1">
    <citation type="submission" date="2018-02" db="EMBL/GenBank/DDBJ databases">
        <title>Rhizophora mucronata_Transcriptome.</title>
        <authorList>
            <person name="Meera S.P."/>
            <person name="Sreeshan A."/>
            <person name="Augustine A."/>
        </authorList>
    </citation>
    <scope>NUCLEOTIDE SEQUENCE</scope>
    <source>
        <tissue evidence="2">Leaf</tissue>
    </source>
</reference>
<feature type="transmembrane region" description="Helical" evidence="1">
    <location>
        <begin position="140"/>
        <end position="166"/>
    </location>
</feature>
<keyword evidence="1" id="KW-1133">Transmembrane helix</keyword>
<name>A0A2P2KGT3_RHIMU</name>
<dbReference type="EMBL" id="GGEC01024439">
    <property type="protein sequence ID" value="MBX04923.1"/>
    <property type="molecule type" value="Transcribed_RNA"/>
</dbReference>
<feature type="transmembrane region" description="Helical" evidence="1">
    <location>
        <begin position="172"/>
        <end position="195"/>
    </location>
</feature>
<proteinExistence type="predicted"/>